<feature type="transmembrane region" description="Helical" evidence="9">
    <location>
        <begin position="114"/>
        <end position="135"/>
    </location>
</feature>
<reference evidence="12" key="1">
    <citation type="submission" date="2016-06" db="EMBL/GenBank/DDBJ databases">
        <authorList>
            <person name="Sutton G."/>
            <person name="Brinkac L."/>
            <person name="Sanka R."/>
            <person name="Adams M."/>
            <person name="Lau E."/>
            <person name="Sam S."/>
            <person name="Sreng N."/>
            <person name="Him V."/>
            <person name="Kerleguer A."/>
            <person name="Cheng S."/>
        </authorList>
    </citation>
    <scope>NUCLEOTIDE SEQUENCE [LARGE SCALE GENOMIC DNA]</scope>
    <source>
        <strain evidence="12">E1876</strain>
    </source>
</reference>
<dbReference type="GO" id="GO:0006605">
    <property type="term" value="P:protein targeting"/>
    <property type="evidence" value="ECO:0007669"/>
    <property type="project" value="UniProtKB-UniRule"/>
</dbReference>
<dbReference type="Proteomes" id="UP000093943">
    <property type="component" value="Unassembled WGS sequence"/>
</dbReference>
<dbReference type="Pfam" id="PF00584">
    <property type="entry name" value="SecE"/>
    <property type="match status" value="1"/>
</dbReference>
<keyword evidence="7 9" id="KW-0811">Translocation</keyword>
<dbReference type="PANTHER" id="PTHR33910:SF1">
    <property type="entry name" value="PROTEIN TRANSLOCASE SUBUNIT SECE"/>
    <property type="match status" value="1"/>
</dbReference>
<dbReference type="GO" id="GO:0005886">
    <property type="term" value="C:plasma membrane"/>
    <property type="evidence" value="ECO:0007669"/>
    <property type="project" value="UniProtKB-SubCell"/>
</dbReference>
<dbReference type="InterPro" id="IPR005807">
    <property type="entry name" value="SecE_bac"/>
</dbReference>
<evidence type="ECO:0000256" key="7">
    <source>
        <dbReference type="ARBA" id="ARBA00023010"/>
    </source>
</evidence>
<sequence length="149" mass="16083">MTDELDRPDAAAGGDSEADSPVRPGRTAVASRQVGDPLRPTGKRSRRRGDAADANGAELESTATELGADDTKKAKKAKKKSDGPSRNPFVFVFNYLKQVVGELRKVIWPNRKQMVTYTAVVLAFLVFMVALVAGADFGFARLVLLVFGE</sequence>
<dbReference type="AlphaFoldDB" id="A0A1A2XU86"/>
<evidence type="ECO:0000256" key="9">
    <source>
        <dbReference type="HAMAP-Rule" id="MF_00422"/>
    </source>
</evidence>
<dbReference type="RefSeq" id="WP_064924203.1">
    <property type="nucleotide sequence ID" value="NZ_LZJK01000157.1"/>
</dbReference>
<comment type="function">
    <text evidence="9">Essential subunit of the Sec protein translocation channel SecYEG. Clamps together the 2 halves of SecY. May contact the channel plug during translocation.</text>
</comment>
<evidence type="ECO:0000256" key="8">
    <source>
        <dbReference type="ARBA" id="ARBA00023136"/>
    </source>
</evidence>
<dbReference type="InterPro" id="IPR038379">
    <property type="entry name" value="SecE_sf"/>
</dbReference>
<keyword evidence="5 9" id="KW-0653">Protein transport</keyword>
<comment type="subunit">
    <text evidence="9">Component of the Sec protein translocase complex. Heterotrimer consisting of SecY, SecE and SecG subunits. The heterotrimers can form oligomers, although 1 heterotrimer is thought to be able to translocate proteins. Interacts with the ribosome. Interacts with SecDF, and other proteins may be involved. Interacts with SecA.</text>
</comment>
<keyword evidence="2 9" id="KW-0813">Transport</keyword>
<dbReference type="Gene3D" id="1.20.5.1030">
    <property type="entry name" value="Preprotein translocase secy subunit"/>
    <property type="match status" value="1"/>
</dbReference>
<evidence type="ECO:0000256" key="6">
    <source>
        <dbReference type="ARBA" id="ARBA00022989"/>
    </source>
</evidence>
<dbReference type="GO" id="GO:0065002">
    <property type="term" value="P:intracellular protein transmembrane transport"/>
    <property type="evidence" value="ECO:0007669"/>
    <property type="project" value="UniProtKB-UniRule"/>
</dbReference>
<dbReference type="HAMAP" id="MF_00422">
    <property type="entry name" value="SecE"/>
    <property type="match status" value="1"/>
</dbReference>
<proteinExistence type="inferred from homology"/>
<dbReference type="EMBL" id="LZKG01000089">
    <property type="protein sequence ID" value="OBI29304.1"/>
    <property type="molecule type" value="Genomic_DNA"/>
</dbReference>
<name>A0A1A2XU86_MYCSD</name>
<comment type="similarity">
    <text evidence="9">Belongs to the SecE/SEC61-gamma family.</text>
</comment>
<dbReference type="GO" id="GO:0008320">
    <property type="term" value="F:protein transmembrane transporter activity"/>
    <property type="evidence" value="ECO:0007669"/>
    <property type="project" value="UniProtKB-UniRule"/>
</dbReference>
<dbReference type="NCBIfam" id="TIGR00964">
    <property type="entry name" value="secE_bact"/>
    <property type="match status" value="1"/>
</dbReference>
<protein>
    <recommendedName>
        <fullName evidence="9">Protein translocase subunit SecE</fullName>
    </recommendedName>
</protein>
<evidence type="ECO:0000256" key="5">
    <source>
        <dbReference type="ARBA" id="ARBA00022927"/>
    </source>
</evidence>
<organism evidence="11 12">
    <name type="scientific">Mycolicibacter sinensis (strain JDM601)</name>
    <name type="common">Mycobacterium sinense</name>
    <dbReference type="NCBI Taxonomy" id="875328"/>
    <lineage>
        <taxon>Bacteria</taxon>
        <taxon>Bacillati</taxon>
        <taxon>Actinomycetota</taxon>
        <taxon>Actinomycetes</taxon>
        <taxon>Mycobacteriales</taxon>
        <taxon>Mycobacteriaceae</taxon>
        <taxon>Mycolicibacter</taxon>
    </lineage>
</organism>
<evidence type="ECO:0000256" key="2">
    <source>
        <dbReference type="ARBA" id="ARBA00022448"/>
    </source>
</evidence>
<keyword evidence="4 9" id="KW-0812">Transmembrane</keyword>
<dbReference type="InterPro" id="IPR001901">
    <property type="entry name" value="Translocase_SecE/Sec61-g"/>
</dbReference>
<evidence type="ECO:0000313" key="12">
    <source>
        <dbReference type="Proteomes" id="UP000093943"/>
    </source>
</evidence>
<dbReference type="GO" id="GO:0043952">
    <property type="term" value="P:protein transport by the Sec complex"/>
    <property type="evidence" value="ECO:0007669"/>
    <property type="project" value="UniProtKB-UniRule"/>
</dbReference>
<evidence type="ECO:0000256" key="10">
    <source>
        <dbReference type="SAM" id="MobiDB-lite"/>
    </source>
</evidence>
<dbReference type="PROSITE" id="PS01067">
    <property type="entry name" value="SECE_SEC61G"/>
    <property type="match status" value="1"/>
</dbReference>
<feature type="region of interest" description="Disordered" evidence="10">
    <location>
        <begin position="1"/>
        <end position="87"/>
    </location>
</feature>
<keyword evidence="6 9" id="KW-1133">Transmembrane helix</keyword>
<evidence type="ECO:0000256" key="1">
    <source>
        <dbReference type="ARBA" id="ARBA00004370"/>
    </source>
</evidence>
<evidence type="ECO:0000313" key="11">
    <source>
        <dbReference type="EMBL" id="OBI29304.1"/>
    </source>
</evidence>
<dbReference type="PANTHER" id="PTHR33910">
    <property type="entry name" value="PROTEIN TRANSLOCASE SUBUNIT SECE"/>
    <property type="match status" value="1"/>
</dbReference>
<evidence type="ECO:0000256" key="4">
    <source>
        <dbReference type="ARBA" id="ARBA00022692"/>
    </source>
</evidence>
<accession>A0A1A2XU86</accession>
<comment type="caution">
    <text evidence="11">The sequence shown here is derived from an EMBL/GenBank/DDBJ whole genome shotgun (WGS) entry which is preliminary data.</text>
</comment>
<keyword evidence="8 9" id="KW-0472">Membrane</keyword>
<gene>
    <name evidence="9" type="primary">secE</name>
    <name evidence="11" type="ORF">A5710_22180</name>
</gene>
<comment type="subcellular location">
    <subcellularLocation>
        <location evidence="9">Cell membrane</location>
        <topology evidence="9">Single-pass membrane protein</topology>
    </subcellularLocation>
    <subcellularLocation>
        <location evidence="1">Membrane</location>
    </subcellularLocation>
</comment>
<keyword evidence="3 9" id="KW-1003">Cell membrane</keyword>
<evidence type="ECO:0000256" key="3">
    <source>
        <dbReference type="ARBA" id="ARBA00022475"/>
    </source>
</evidence>
<dbReference type="OrthoDB" id="9805743at2"/>
<dbReference type="GO" id="GO:0009306">
    <property type="term" value="P:protein secretion"/>
    <property type="evidence" value="ECO:0007669"/>
    <property type="project" value="UniProtKB-UniRule"/>
</dbReference>